<feature type="region of interest" description="Disordered" evidence="1">
    <location>
        <begin position="668"/>
        <end position="706"/>
    </location>
</feature>
<dbReference type="GeneID" id="108562376"/>
<feature type="compositionally biased region" description="Basic and acidic residues" evidence="1">
    <location>
        <begin position="329"/>
        <end position="357"/>
    </location>
</feature>
<dbReference type="Proteomes" id="UP000695000">
    <property type="component" value="Unplaced"/>
</dbReference>
<feature type="compositionally biased region" description="Basic and acidic residues" evidence="1">
    <location>
        <begin position="505"/>
        <end position="521"/>
    </location>
</feature>
<organism evidence="3 4">
    <name type="scientific">Nicrophorus vespilloides</name>
    <name type="common">Boreal carrion beetle</name>
    <dbReference type="NCBI Taxonomy" id="110193"/>
    <lineage>
        <taxon>Eukaryota</taxon>
        <taxon>Metazoa</taxon>
        <taxon>Ecdysozoa</taxon>
        <taxon>Arthropoda</taxon>
        <taxon>Hexapoda</taxon>
        <taxon>Insecta</taxon>
        <taxon>Pterygota</taxon>
        <taxon>Neoptera</taxon>
        <taxon>Endopterygota</taxon>
        <taxon>Coleoptera</taxon>
        <taxon>Polyphaga</taxon>
        <taxon>Staphyliniformia</taxon>
        <taxon>Silphidae</taxon>
        <taxon>Nicrophorinae</taxon>
        <taxon>Nicrophorus</taxon>
    </lineage>
</organism>
<keyword evidence="3" id="KW-1185">Reference proteome</keyword>
<evidence type="ECO:0000313" key="4">
    <source>
        <dbReference type="RefSeq" id="XP_017776172.1"/>
    </source>
</evidence>
<feature type="region of interest" description="Disordered" evidence="1">
    <location>
        <begin position="314"/>
        <end position="373"/>
    </location>
</feature>
<dbReference type="RefSeq" id="XP_017776172.1">
    <property type="nucleotide sequence ID" value="XM_017920683.1"/>
</dbReference>
<feature type="compositionally biased region" description="Basic and acidic residues" evidence="1">
    <location>
        <begin position="565"/>
        <end position="580"/>
    </location>
</feature>
<feature type="region of interest" description="Disordered" evidence="1">
    <location>
        <begin position="394"/>
        <end position="413"/>
    </location>
</feature>
<dbReference type="PANTHER" id="PTHR13384:SF19">
    <property type="entry name" value="G PATCH DOMAIN-CONTAINING PROTEIN 1"/>
    <property type="match status" value="1"/>
</dbReference>
<feature type="region of interest" description="Disordered" evidence="1">
    <location>
        <begin position="561"/>
        <end position="592"/>
    </location>
</feature>
<proteinExistence type="predicted"/>
<feature type="domain" description="G patch" evidence="2">
    <location>
        <begin position="32"/>
        <end position="113"/>
    </location>
</feature>
<feature type="compositionally biased region" description="Basic and acidic residues" evidence="1">
    <location>
        <begin position="668"/>
        <end position="686"/>
    </location>
</feature>
<protein>
    <submittedName>
        <fullName evidence="4">G patch domain-containing protein 1</fullName>
    </submittedName>
</protein>
<evidence type="ECO:0000313" key="3">
    <source>
        <dbReference type="Proteomes" id="UP000695000"/>
    </source>
</evidence>
<feature type="compositionally biased region" description="Basic residues" evidence="1">
    <location>
        <begin position="687"/>
        <end position="706"/>
    </location>
</feature>
<evidence type="ECO:0000259" key="2">
    <source>
        <dbReference type="Pfam" id="PF07713"/>
    </source>
</evidence>
<accession>A0ABM1MNM2</accession>
<dbReference type="Pfam" id="PF07713">
    <property type="entry name" value="DUF1604"/>
    <property type="match status" value="1"/>
</dbReference>
<dbReference type="InterPro" id="IPR011666">
    <property type="entry name" value="DUF1604"/>
</dbReference>
<sequence>MDDYEEEKFNFFGKPLEQYDEDEIPKKKPIFVEDQIATDSNGRRRFHGAFTGGFSAGFFNTVGSAGGWQPTEFKSSRSEKSVSTIRTAEDYMDEEDIGEFGIAPQVIKATKDFNTSKKRKKKVFSDGPIPGVPVLHMLIDNSTETIGYLLLRNIGFKHEGTEISKQQRVYGSTSAKAYEMRPSIRNSTYKLPEIYEEALKIHKNNTFGIGYKGLDRGYASLKLSQKNFVVKNVKNKNMTIGGQAFGVGAFEDEDDDIYGREDIESYDFEMHTEKQQEQIRVTGRVLFDSFILSSNYLAVNEIFPVPTIPRSFSGKHKVRKSRFAPIQDESSKEEPKKTRRCDIDATTRAEALGEKAPENSGTSSKSEDIKPEIKEKKEDVAPWLVFDKFVSAGQSDEHTDPMVPAEKSSSVYGTEHQREAAKLKMFGDFTRTTEDWLPHTFLCKRFNVPEPAHWENVELKTPVRKRNLIFQNEKEVDETGRVQSSGLQNNPDFKVPHENQSLKTIDSKEQSTKNDESKEGDIGDSTPLMEVEIPTIDITEKIDVSKNKDLFKAIFFSDDEDEDTVETKVESESRVSEQEKLPSPPPTSDSKMEEMKEAILAKDIFLPKIKPLKQGILSDIPFIKFTKPGTVPTQPEPEVIEEVPQQQPDDNLYGPKLPEKIVNRVENLMESKSDDVWVERKEEKTKKEKHKKHKKEKHKKKHKHKR</sequence>
<feature type="compositionally biased region" description="Polar residues" evidence="1">
    <location>
        <begin position="481"/>
        <end position="491"/>
    </location>
</feature>
<reference evidence="4" key="1">
    <citation type="submission" date="2025-08" db="UniProtKB">
        <authorList>
            <consortium name="RefSeq"/>
        </authorList>
    </citation>
    <scope>IDENTIFICATION</scope>
    <source>
        <tissue evidence="4">Whole Larva</tissue>
    </source>
</reference>
<name>A0ABM1MNM2_NICVS</name>
<feature type="region of interest" description="Disordered" evidence="1">
    <location>
        <begin position="475"/>
        <end position="526"/>
    </location>
</feature>
<dbReference type="PANTHER" id="PTHR13384">
    <property type="entry name" value="G PATCH DOMAIN-CONTAINING PROTEIN 1"/>
    <property type="match status" value="1"/>
</dbReference>
<gene>
    <name evidence="4" type="primary">LOC108562376</name>
</gene>
<evidence type="ECO:0000256" key="1">
    <source>
        <dbReference type="SAM" id="MobiDB-lite"/>
    </source>
</evidence>